<dbReference type="SUPFAM" id="SSF57850">
    <property type="entry name" value="RING/U-box"/>
    <property type="match status" value="2"/>
</dbReference>
<dbReference type="EMBL" id="KV878133">
    <property type="protein sequence ID" value="OJJ05561.1"/>
    <property type="molecule type" value="Genomic_DNA"/>
</dbReference>
<feature type="region of interest" description="Disordered" evidence="2">
    <location>
        <begin position="326"/>
        <end position="358"/>
    </location>
</feature>
<name>A0A1L9PVL5_ASPVE</name>
<dbReference type="AlphaFoldDB" id="A0A1L9PVL5"/>
<dbReference type="OrthoDB" id="9977870at2759"/>
<organism evidence="4 5">
    <name type="scientific">Aspergillus versicolor CBS 583.65</name>
    <dbReference type="NCBI Taxonomy" id="1036611"/>
    <lineage>
        <taxon>Eukaryota</taxon>
        <taxon>Fungi</taxon>
        <taxon>Dikarya</taxon>
        <taxon>Ascomycota</taxon>
        <taxon>Pezizomycotina</taxon>
        <taxon>Eurotiomycetes</taxon>
        <taxon>Eurotiomycetidae</taxon>
        <taxon>Eurotiales</taxon>
        <taxon>Aspergillaceae</taxon>
        <taxon>Aspergillus</taxon>
        <taxon>Aspergillus subgen. Nidulantes</taxon>
    </lineage>
</organism>
<feature type="region of interest" description="Disordered" evidence="2">
    <location>
        <begin position="1"/>
        <end position="64"/>
    </location>
</feature>
<feature type="compositionally biased region" description="Acidic residues" evidence="2">
    <location>
        <begin position="349"/>
        <end position="358"/>
    </location>
</feature>
<dbReference type="Gene3D" id="1.20.120.1750">
    <property type="match status" value="1"/>
</dbReference>
<accession>A0A1L9PVL5</accession>
<dbReference type="PANTHER" id="PTHR11685">
    <property type="entry name" value="RBR FAMILY RING FINGER AND IBR DOMAIN-CONTAINING"/>
    <property type="match status" value="1"/>
</dbReference>
<feature type="region of interest" description="Disordered" evidence="2">
    <location>
        <begin position="375"/>
        <end position="414"/>
    </location>
</feature>
<sequence length="568" mass="64115">MSAPDNIDQASASLDEQTQSDRNAHHVYSSDEEIPFGTPLAKLQAAPDPLASRRRTHPSLADAAPNITNPWWQRLYPEYADDETLVDMGILSPPADDDKDHTQEQTGQPESAAAALQRGDNSPTLILPCNICLQAKSLPDIAILPCTHDCCGECINRLFERGLSDESCFPPRCCPSRPPIPFDDARIFLRTELIEKYERKRAEFQAPVHDRTYCHLPYCRTFIDPATILGTIATCPACTAITCARCKNGEHPGRCQYNSNTPRAGRTWTTCYRCRRAIERTDGCLYIRCRCGVLVCCTCSRQWDMNHRHEDEVSVRALPVIVSDSVIRGRSQPRPLPEEGVGNDKGSDGDADDEDEEEGEIGELIDVYYDHRDRTPEHEASQRDMSSEHAGFQREVDEENRVREERDAEQAEQGRDVFYDAPEYIEQQSDESDGGVNIDTIGIPIGQPVFNADAPFDPGVEGRAEEFVGELFNEQRQQQGEEQTEIEDESEVEQISDHDEVAERVLHGLGINCQHLQWREVYGLGRCEDCIQEPPGRRYRCTNCGIIVCRTCREEVVRYIVFTGRLFD</sequence>
<keyword evidence="5" id="KW-1185">Reference proteome</keyword>
<protein>
    <recommendedName>
        <fullName evidence="3">RING-type domain-containing protein</fullName>
    </recommendedName>
</protein>
<feature type="compositionally biased region" description="Polar residues" evidence="2">
    <location>
        <begin position="8"/>
        <end position="21"/>
    </location>
</feature>
<proteinExistence type="predicted"/>
<dbReference type="VEuPathDB" id="FungiDB:ASPVEDRAFT_86903"/>
<dbReference type="PROSITE" id="PS50089">
    <property type="entry name" value="ZF_RING_2"/>
    <property type="match status" value="1"/>
</dbReference>
<dbReference type="RefSeq" id="XP_040671323.1">
    <property type="nucleotide sequence ID" value="XM_040817933.1"/>
</dbReference>
<keyword evidence="1" id="KW-0862">Zinc</keyword>
<dbReference type="Proteomes" id="UP000184073">
    <property type="component" value="Unassembled WGS sequence"/>
</dbReference>
<dbReference type="InterPro" id="IPR001841">
    <property type="entry name" value="Znf_RING"/>
</dbReference>
<dbReference type="CDD" id="cd20335">
    <property type="entry name" value="BRcat_RBR"/>
    <property type="match status" value="1"/>
</dbReference>
<evidence type="ECO:0000256" key="1">
    <source>
        <dbReference type="PROSITE-ProRule" id="PRU00175"/>
    </source>
</evidence>
<dbReference type="InterPro" id="IPR013083">
    <property type="entry name" value="Znf_RING/FYVE/PHD"/>
</dbReference>
<dbReference type="STRING" id="1036611.A0A1L9PVL5"/>
<feature type="region of interest" description="Disordered" evidence="2">
    <location>
        <begin position="88"/>
        <end position="116"/>
    </location>
</feature>
<dbReference type="Gene3D" id="3.30.40.10">
    <property type="entry name" value="Zinc/RING finger domain, C3HC4 (zinc finger)"/>
    <property type="match status" value="1"/>
</dbReference>
<gene>
    <name evidence="4" type="ORF">ASPVEDRAFT_86903</name>
</gene>
<evidence type="ECO:0000256" key="2">
    <source>
        <dbReference type="SAM" id="MobiDB-lite"/>
    </source>
</evidence>
<feature type="domain" description="RING-type" evidence="3">
    <location>
        <begin position="129"/>
        <end position="168"/>
    </location>
</feature>
<dbReference type="InterPro" id="IPR031127">
    <property type="entry name" value="E3_UB_ligase_RBR"/>
</dbReference>
<evidence type="ECO:0000259" key="3">
    <source>
        <dbReference type="PROSITE" id="PS50089"/>
    </source>
</evidence>
<dbReference type="GO" id="GO:0008270">
    <property type="term" value="F:zinc ion binding"/>
    <property type="evidence" value="ECO:0007669"/>
    <property type="project" value="UniProtKB-KW"/>
</dbReference>
<keyword evidence="1" id="KW-0863">Zinc-finger</keyword>
<dbReference type="GO" id="GO:0004842">
    <property type="term" value="F:ubiquitin-protein transferase activity"/>
    <property type="evidence" value="ECO:0007669"/>
    <property type="project" value="InterPro"/>
</dbReference>
<evidence type="ECO:0000313" key="4">
    <source>
        <dbReference type="EMBL" id="OJJ05561.1"/>
    </source>
</evidence>
<evidence type="ECO:0000313" key="5">
    <source>
        <dbReference type="Proteomes" id="UP000184073"/>
    </source>
</evidence>
<reference evidence="5" key="1">
    <citation type="journal article" date="2017" name="Genome Biol.">
        <title>Comparative genomics reveals high biological diversity and specific adaptations in the industrially and medically important fungal genus Aspergillus.</title>
        <authorList>
            <person name="de Vries R.P."/>
            <person name="Riley R."/>
            <person name="Wiebenga A."/>
            <person name="Aguilar-Osorio G."/>
            <person name="Amillis S."/>
            <person name="Uchima C.A."/>
            <person name="Anderluh G."/>
            <person name="Asadollahi M."/>
            <person name="Askin M."/>
            <person name="Barry K."/>
            <person name="Battaglia E."/>
            <person name="Bayram O."/>
            <person name="Benocci T."/>
            <person name="Braus-Stromeyer S.A."/>
            <person name="Caldana C."/>
            <person name="Canovas D."/>
            <person name="Cerqueira G.C."/>
            <person name="Chen F."/>
            <person name="Chen W."/>
            <person name="Choi C."/>
            <person name="Clum A."/>
            <person name="Dos Santos R.A."/>
            <person name="Damasio A.R."/>
            <person name="Diallinas G."/>
            <person name="Emri T."/>
            <person name="Fekete E."/>
            <person name="Flipphi M."/>
            <person name="Freyberg S."/>
            <person name="Gallo A."/>
            <person name="Gournas C."/>
            <person name="Habgood R."/>
            <person name="Hainaut M."/>
            <person name="Harispe M.L."/>
            <person name="Henrissat B."/>
            <person name="Hilden K.S."/>
            <person name="Hope R."/>
            <person name="Hossain A."/>
            <person name="Karabika E."/>
            <person name="Karaffa L."/>
            <person name="Karanyi Z."/>
            <person name="Krasevec N."/>
            <person name="Kuo A."/>
            <person name="Kusch H."/>
            <person name="LaButti K."/>
            <person name="Lagendijk E.L."/>
            <person name="Lapidus A."/>
            <person name="Levasseur A."/>
            <person name="Lindquist E."/>
            <person name="Lipzen A."/>
            <person name="Logrieco A.F."/>
            <person name="MacCabe A."/>
            <person name="Maekelae M.R."/>
            <person name="Malavazi I."/>
            <person name="Melin P."/>
            <person name="Meyer V."/>
            <person name="Mielnichuk N."/>
            <person name="Miskei M."/>
            <person name="Molnar A.P."/>
            <person name="Mule G."/>
            <person name="Ngan C.Y."/>
            <person name="Orejas M."/>
            <person name="Orosz E."/>
            <person name="Ouedraogo J.P."/>
            <person name="Overkamp K.M."/>
            <person name="Park H.-S."/>
            <person name="Perrone G."/>
            <person name="Piumi F."/>
            <person name="Punt P.J."/>
            <person name="Ram A.F."/>
            <person name="Ramon A."/>
            <person name="Rauscher S."/>
            <person name="Record E."/>
            <person name="Riano-Pachon D.M."/>
            <person name="Robert V."/>
            <person name="Roehrig J."/>
            <person name="Ruller R."/>
            <person name="Salamov A."/>
            <person name="Salih N.S."/>
            <person name="Samson R.A."/>
            <person name="Sandor E."/>
            <person name="Sanguinetti M."/>
            <person name="Schuetze T."/>
            <person name="Sepcic K."/>
            <person name="Shelest E."/>
            <person name="Sherlock G."/>
            <person name="Sophianopoulou V."/>
            <person name="Squina F.M."/>
            <person name="Sun H."/>
            <person name="Susca A."/>
            <person name="Todd R.B."/>
            <person name="Tsang A."/>
            <person name="Unkles S.E."/>
            <person name="van de Wiele N."/>
            <person name="van Rossen-Uffink D."/>
            <person name="Oliveira J.V."/>
            <person name="Vesth T.C."/>
            <person name="Visser J."/>
            <person name="Yu J.-H."/>
            <person name="Zhou M."/>
            <person name="Andersen M.R."/>
            <person name="Archer D.B."/>
            <person name="Baker S.E."/>
            <person name="Benoit I."/>
            <person name="Brakhage A.A."/>
            <person name="Braus G.H."/>
            <person name="Fischer R."/>
            <person name="Frisvad J.C."/>
            <person name="Goldman G.H."/>
            <person name="Houbraken J."/>
            <person name="Oakley B."/>
            <person name="Pocsi I."/>
            <person name="Scazzocchio C."/>
            <person name="Seiboth B."/>
            <person name="vanKuyk P.A."/>
            <person name="Wortman J."/>
            <person name="Dyer P.S."/>
            <person name="Grigoriev I.V."/>
        </authorList>
    </citation>
    <scope>NUCLEOTIDE SEQUENCE [LARGE SCALE GENOMIC DNA]</scope>
    <source>
        <strain evidence="5">CBS 583.65</strain>
    </source>
</reference>
<dbReference type="GO" id="GO:0016567">
    <property type="term" value="P:protein ubiquitination"/>
    <property type="evidence" value="ECO:0007669"/>
    <property type="project" value="InterPro"/>
</dbReference>
<keyword evidence="1" id="KW-0479">Metal-binding</keyword>
<dbReference type="GeneID" id="63733444"/>